<dbReference type="InterPro" id="IPR046373">
    <property type="entry name" value="Acyl-CoA_Oxase/DH_mid-dom_sf"/>
</dbReference>
<dbReference type="InterPro" id="IPR012258">
    <property type="entry name" value="Acyl-CoA_oxidase"/>
</dbReference>
<dbReference type="GO" id="GO:0071949">
    <property type="term" value="F:FAD binding"/>
    <property type="evidence" value="ECO:0007669"/>
    <property type="project" value="InterPro"/>
</dbReference>
<evidence type="ECO:0000313" key="1">
    <source>
        <dbReference type="EMBL" id="TCD67265.1"/>
    </source>
</evidence>
<dbReference type="Gene3D" id="2.40.110.10">
    <property type="entry name" value="Butyryl-CoA Dehydrogenase, subunit A, domain 2"/>
    <property type="match status" value="1"/>
</dbReference>
<protein>
    <submittedName>
        <fullName evidence="1">Uncharacterized protein</fullName>
    </submittedName>
</protein>
<dbReference type="GO" id="GO:0033540">
    <property type="term" value="P:fatty acid beta-oxidation using acyl-CoA oxidase"/>
    <property type="evidence" value="ECO:0007669"/>
    <property type="project" value="TreeGrafter"/>
</dbReference>
<dbReference type="SUPFAM" id="SSF56645">
    <property type="entry name" value="Acyl-CoA dehydrogenase NM domain-like"/>
    <property type="match status" value="1"/>
</dbReference>
<dbReference type="GO" id="GO:0055088">
    <property type="term" value="P:lipid homeostasis"/>
    <property type="evidence" value="ECO:0007669"/>
    <property type="project" value="TreeGrafter"/>
</dbReference>
<proteinExistence type="predicted"/>
<dbReference type="GO" id="GO:0003997">
    <property type="term" value="F:acyl-CoA oxidase activity"/>
    <property type="evidence" value="ECO:0007669"/>
    <property type="project" value="InterPro"/>
</dbReference>
<dbReference type="GO" id="GO:0005504">
    <property type="term" value="F:fatty acid binding"/>
    <property type="evidence" value="ECO:0007669"/>
    <property type="project" value="TreeGrafter"/>
</dbReference>
<dbReference type="PANTHER" id="PTHR10909">
    <property type="entry name" value="ELECTRON TRANSPORT OXIDOREDUCTASE"/>
    <property type="match status" value="1"/>
</dbReference>
<dbReference type="SUPFAM" id="SSF47203">
    <property type="entry name" value="Acyl-CoA dehydrogenase C-terminal domain-like"/>
    <property type="match status" value="1"/>
</dbReference>
<dbReference type="GO" id="GO:0005777">
    <property type="term" value="C:peroxisome"/>
    <property type="evidence" value="ECO:0007669"/>
    <property type="project" value="InterPro"/>
</dbReference>
<dbReference type="PANTHER" id="PTHR10909:SF382">
    <property type="entry name" value="ACYL-COENZYME A OXIDASE"/>
    <property type="match status" value="1"/>
</dbReference>
<sequence length="567" mass="63359">MEHNLHAHPLFTTSSNLLADDDRILLSYHRARLLLQTWDLSPEDVLKCTPKFWAFQEDPVFALDASVTNILACHVNLFLGTLSPHLRRRPHLESVMERGLKGELIGNFLLSEVGHGLDILNLETTATKVHDGFILHTPHPRAAKIMPPTTPIPGFPKMAVVMARLILDNEERGIHPFLVQTSDERSMRPGITSRRLPPRCGSCPVDFAITSFNKVHLPTTAFLGNRYDKPENVQFLLHRYLWRIGLGTAILPMHVVTGLGVIATIGADYSYRRHIQGKGDSSVPIVSFRTQQLPILRAIALAHVFKAWRPLVVQCLMDVDVDPRVKHAMGVVFKATVGRMTTTLAREVGERLGAQGLFGHNLVAQMENDVRGMNIAEGDILVLSIRLFSEILLERYTLPTPEHSSSLLARHWSGIFTHSATILRSLPQGHRDADFNNLVLPQSEPALIAIGHAYAYAAALDAGVPQPLVDIFELLALQADEGWYIENARWTQARRVETGDKAIRDALPHMKEYVDLLDMRKYFTVPIRSDETWDQWVLKLKSHSHLDEAGHGPAGLNALSSMSSARL</sequence>
<comment type="caution">
    <text evidence="1">The sequence shown here is derived from an EMBL/GenBank/DDBJ whole genome shotgun (WGS) entry which is preliminary data.</text>
</comment>
<accession>A0A4R0RML7</accession>
<organism evidence="1 2">
    <name type="scientific">Steccherinum ochraceum</name>
    <dbReference type="NCBI Taxonomy" id="92696"/>
    <lineage>
        <taxon>Eukaryota</taxon>
        <taxon>Fungi</taxon>
        <taxon>Dikarya</taxon>
        <taxon>Basidiomycota</taxon>
        <taxon>Agaricomycotina</taxon>
        <taxon>Agaricomycetes</taxon>
        <taxon>Polyporales</taxon>
        <taxon>Steccherinaceae</taxon>
        <taxon>Steccherinum</taxon>
    </lineage>
</organism>
<dbReference type="OrthoDB" id="538336at2759"/>
<reference evidence="1 2" key="1">
    <citation type="submission" date="2018-11" db="EMBL/GenBank/DDBJ databases">
        <title>Genome assembly of Steccherinum ochraceum LE-BIN_3174, the white-rot fungus of the Steccherinaceae family (The Residual Polyporoid clade, Polyporales, Basidiomycota).</title>
        <authorList>
            <person name="Fedorova T.V."/>
            <person name="Glazunova O.A."/>
            <person name="Landesman E.O."/>
            <person name="Moiseenko K.V."/>
            <person name="Psurtseva N.V."/>
            <person name="Savinova O.S."/>
            <person name="Shakhova N.V."/>
            <person name="Tyazhelova T.V."/>
            <person name="Vasina D.V."/>
        </authorList>
    </citation>
    <scope>NUCLEOTIDE SEQUENCE [LARGE SCALE GENOMIC DNA]</scope>
    <source>
        <strain evidence="1 2">LE-BIN_3174</strain>
    </source>
</reference>
<dbReference type="InterPro" id="IPR036250">
    <property type="entry name" value="AcylCo_DH-like_C"/>
</dbReference>
<dbReference type="STRING" id="92696.A0A4R0RML7"/>
<dbReference type="AlphaFoldDB" id="A0A4R0RML7"/>
<dbReference type="InterPro" id="IPR009100">
    <property type="entry name" value="AcylCoA_DH/oxidase_NM_dom_sf"/>
</dbReference>
<dbReference type="Gene3D" id="1.20.140.10">
    <property type="entry name" value="Butyryl-CoA Dehydrogenase, subunit A, domain 3"/>
    <property type="match status" value="1"/>
</dbReference>
<keyword evidence="2" id="KW-1185">Reference proteome</keyword>
<gene>
    <name evidence="1" type="ORF">EIP91_000342</name>
</gene>
<name>A0A4R0RML7_9APHY</name>
<dbReference type="EMBL" id="RWJN01000104">
    <property type="protein sequence ID" value="TCD67265.1"/>
    <property type="molecule type" value="Genomic_DNA"/>
</dbReference>
<dbReference type="Proteomes" id="UP000292702">
    <property type="component" value="Unassembled WGS sequence"/>
</dbReference>
<evidence type="ECO:0000313" key="2">
    <source>
        <dbReference type="Proteomes" id="UP000292702"/>
    </source>
</evidence>